<dbReference type="GO" id="GO:0015031">
    <property type="term" value="P:protein transport"/>
    <property type="evidence" value="ECO:0007669"/>
    <property type="project" value="UniProtKB-KW"/>
</dbReference>
<dbReference type="STRING" id="573061.Clocel_2079"/>
<dbReference type="AlphaFoldDB" id="D9SMV6"/>
<evidence type="ECO:0000256" key="3">
    <source>
        <dbReference type="ARBA" id="ARBA00022448"/>
    </source>
</evidence>
<dbReference type="NCBIfam" id="TIGR00739">
    <property type="entry name" value="yajC"/>
    <property type="match status" value="1"/>
</dbReference>
<feature type="transmembrane region" description="Helical" evidence="10">
    <location>
        <begin position="6"/>
        <end position="23"/>
    </location>
</feature>
<evidence type="ECO:0000313" key="12">
    <source>
        <dbReference type="Proteomes" id="UP000002730"/>
    </source>
</evidence>
<keyword evidence="8" id="KW-0811">Translocation</keyword>
<keyword evidence="6" id="KW-0653">Protein transport</keyword>
<evidence type="ECO:0000313" key="11">
    <source>
        <dbReference type="EMBL" id="ADL51822.1"/>
    </source>
</evidence>
<dbReference type="InterPro" id="IPR003849">
    <property type="entry name" value="Preprotein_translocase_YajC"/>
</dbReference>
<reference evidence="11 12" key="1">
    <citation type="submission" date="2010-08" db="EMBL/GenBank/DDBJ databases">
        <title>Complete sequence of Clostridium cellulovorans 743B.</title>
        <authorList>
            <consortium name="US DOE Joint Genome Institute"/>
            <person name="Lucas S."/>
            <person name="Copeland A."/>
            <person name="Lapidus A."/>
            <person name="Cheng J.-F."/>
            <person name="Bruce D."/>
            <person name="Goodwin L."/>
            <person name="Pitluck S."/>
            <person name="Chertkov O."/>
            <person name="Detter J.C."/>
            <person name="Han C."/>
            <person name="Tapia R."/>
            <person name="Land M."/>
            <person name="Hauser L."/>
            <person name="Chang Y.-J."/>
            <person name="Jeffries C."/>
            <person name="Kyrpides N."/>
            <person name="Ivanova N."/>
            <person name="Mikhailova N."/>
            <person name="Hemme C.L."/>
            <person name="Woyke T."/>
        </authorList>
    </citation>
    <scope>NUCLEOTIDE SEQUENCE [LARGE SCALE GENOMIC DNA]</scope>
    <source>
        <strain evidence="12">ATCC 35296 / DSM 3052 / OCM 3 / 743B</strain>
    </source>
</reference>
<evidence type="ECO:0000256" key="2">
    <source>
        <dbReference type="ARBA" id="ARBA00006742"/>
    </source>
</evidence>
<evidence type="ECO:0000256" key="10">
    <source>
        <dbReference type="SAM" id="Phobius"/>
    </source>
</evidence>
<comment type="similarity">
    <text evidence="2">Belongs to the YajC family.</text>
</comment>
<evidence type="ECO:0000256" key="4">
    <source>
        <dbReference type="ARBA" id="ARBA00022475"/>
    </source>
</evidence>
<protein>
    <submittedName>
        <fullName evidence="11">Preprotein translocase, YajC subunit</fullName>
    </submittedName>
</protein>
<dbReference type="PANTHER" id="PTHR33909:SF1">
    <property type="entry name" value="SEC TRANSLOCON ACCESSORY COMPLEX SUBUNIT YAJC"/>
    <property type="match status" value="1"/>
</dbReference>
<keyword evidence="9 10" id="KW-0472">Membrane</keyword>
<dbReference type="OrthoDB" id="9800132at2"/>
<keyword evidence="7 10" id="KW-1133">Transmembrane helix</keyword>
<comment type="subcellular location">
    <subcellularLocation>
        <location evidence="1">Cell membrane</location>
        <topology evidence="1">Single-pass membrane protein</topology>
    </subcellularLocation>
</comment>
<keyword evidence="5 10" id="KW-0812">Transmembrane</keyword>
<keyword evidence="3" id="KW-0813">Transport</keyword>
<sequence>MASYIPTIAYFAFMIAIFYFLLIRPEKKRKKQFQDLMGNLKVNDEIVTKGGIVGKVITIENDNLIIQSGPEKTRIRILKSAILEISSKEASEKPELVKK</sequence>
<name>D9SMV6_CLOC7</name>
<gene>
    <name evidence="11" type="ordered locus">Clocel_2079</name>
</gene>
<evidence type="ECO:0000256" key="6">
    <source>
        <dbReference type="ARBA" id="ARBA00022927"/>
    </source>
</evidence>
<evidence type="ECO:0000256" key="7">
    <source>
        <dbReference type="ARBA" id="ARBA00022989"/>
    </source>
</evidence>
<dbReference type="RefSeq" id="WP_010076959.1">
    <property type="nucleotide sequence ID" value="NC_014393.1"/>
</dbReference>
<dbReference type="EMBL" id="CP002160">
    <property type="protein sequence ID" value="ADL51822.1"/>
    <property type="molecule type" value="Genomic_DNA"/>
</dbReference>
<dbReference type="eggNOG" id="COG1862">
    <property type="taxonomic scope" value="Bacteria"/>
</dbReference>
<dbReference type="Proteomes" id="UP000002730">
    <property type="component" value="Chromosome"/>
</dbReference>
<organism evidence="11 12">
    <name type="scientific">Clostridium cellulovorans (strain ATCC 35296 / DSM 3052 / OCM 3 / 743B)</name>
    <dbReference type="NCBI Taxonomy" id="573061"/>
    <lineage>
        <taxon>Bacteria</taxon>
        <taxon>Bacillati</taxon>
        <taxon>Bacillota</taxon>
        <taxon>Clostridia</taxon>
        <taxon>Eubacteriales</taxon>
        <taxon>Clostridiaceae</taxon>
        <taxon>Clostridium</taxon>
    </lineage>
</organism>
<evidence type="ECO:0000256" key="9">
    <source>
        <dbReference type="ARBA" id="ARBA00023136"/>
    </source>
</evidence>
<proteinExistence type="inferred from homology"/>
<dbReference type="PANTHER" id="PTHR33909">
    <property type="entry name" value="SEC TRANSLOCON ACCESSORY COMPLEX SUBUNIT YAJC"/>
    <property type="match status" value="1"/>
</dbReference>
<dbReference type="Pfam" id="PF02699">
    <property type="entry name" value="YajC"/>
    <property type="match status" value="1"/>
</dbReference>
<keyword evidence="12" id="KW-1185">Reference proteome</keyword>
<dbReference type="HOGENOM" id="CLU_116157_5_0_9"/>
<evidence type="ECO:0000256" key="5">
    <source>
        <dbReference type="ARBA" id="ARBA00022692"/>
    </source>
</evidence>
<evidence type="ECO:0000256" key="1">
    <source>
        <dbReference type="ARBA" id="ARBA00004162"/>
    </source>
</evidence>
<dbReference type="PRINTS" id="PR01853">
    <property type="entry name" value="YAJCTRNLCASE"/>
</dbReference>
<evidence type="ECO:0000256" key="8">
    <source>
        <dbReference type="ARBA" id="ARBA00023010"/>
    </source>
</evidence>
<dbReference type="KEGG" id="ccb:Clocel_2079"/>
<dbReference type="GO" id="GO:0005886">
    <property type="term" value="C:plasma membrane"/>
    <property type="evidence" value="ECO:0007669"/>
    <property type="project" value="UniProtKB-SubCell"/>
</dbReference>
<keyword evidence="4" id="KW-1003">Cell membrane</keyword>
<accession>D9SMV6</accession>
<dbReference type="SMART" id="SM01323">
    <property type="entry name" value="YajC"/>
    <property type="match status" value="1"/>
</dbReference>